<name>A0A2U9BET0_SCOMX</name>
<protein>
    <submittedName>
        <fullName evidence="1">Uncharacterized protein</fullName>
    </submittedName>
</protein>
<keyword evidence="2" id="KW-1185">Reference proteome</keyword>
<dbReference type="AlphaFoldDB" id="A0A2U9BET0"/>
<organism evidence="1 2">
    <name type="scientific">Scophthalmus maximus</name>
    <name type="common">Turbot</name>
    <name type="synonym">Psetta maxima</name>
    <dbReference type="NCBI Taxonomy" id="52904"/>
    <lineage>
        <taxon>Eukaryota</taxon>
        <taxon>Metazoa</taxon>
        <taxon>Chordata</taxon>
        <taxon>Craniata</taxon>
        <taxon>Vertebrata</taxon>
        <taxon>Euteleostomi</taxon>
        <taxon>Actinopterygii</taxon>
        <taxon>Neopterygii</taxon>
        <taxon>Teleostei</taxon>
        <taxon>Neoteleostei</taxon>
        <taxon>Acanthomorphata</taxon>
        <taxon>Carangaria</taxon>
        <taxon>Pleuronectiformes</taxon>
        <taxon>Pleuronectoidei</taxon>
        <taxon>Scophthalmidae</taxon>
        <taxon>Scophthalmus</taxon>
    </lineage>
</organism>
<sequence length="120" mass="12708">MSGLRCVCPDGCFAMLVVGAQRAQETHSTMSVSGGHYHDDSPVLISNANKSPVLKRRLDAEPARGIGQLSGCLGPRRHQGPALIRSYCSIGIRDSTTNISSHDAFSPGGTLDWAPFQSLG</sequence>
<dbReference type="EMBL" id="CP026248">
    <property type="protein sequence ID" value="AWP02319.1"/>
    <property type="molecule type" value="Genomic_DNA"/>
</dbReference>
<proteinExistence type="predicted"/>
<dbReference type="Proteomes" id="UP000246464">
    <property type="component" value="Chromosome 6"/>
</dbReference>
<gene>
    <name evidence="1" type="ORF">SMAX5B_002788</name>
</gene>
<evidence type="ECO:0000313" key="2">
    <source>
        <dbReference type="Proteomes" id="UP000246464"/>
    </source>
</evidence>
<evidence type="ECO:0000313" key="1">
    <source>
        <dbReference type="EMBL" id="AWP02319.1"/>
    </source>
</evidence>
<reference evidence="1 2" key="1">
    <citation type="submission" date="2017-12" db="EMBL/GenBank/DDBJ databases">
        <title>Integrating genomic resources of turbot (Scophthalmus maximus) in depth evaluation of genetic and physical mapping variation across individuals.</title>
        <authorList>
            <person name="Martinez P."/>
        </authorList>
    </citation>
    <scope>NUCLEOTIDE SEQUENCE [LARGE SCALE GENOMIC DNA]</scope>
</reference>
<accession>A0A2U9BET0</accession>